<dbReference type="PROSITE" id="PS51257">
    <property type="entry name" value="PROKAR_LIPOPROTEIN"/>
    <property type="match status" value="1"/>
</dbReference>
<protein>
    <submittedName>
        <fullName evidence="2">Transporter substrate-binding domain-containing protein</fullName>
    </submittedName>
</protein>
<accession>A0ABT1AA04</accession>
<proteinExistence type="predicted"/>
<dbReference type="SUPFAM" id="SSF53850">
    <property type="entry name" value="Periplasmic binding protein-like II"/>
    <property type="match status" value="1"/>
</dbReference>
<evidence type="ECO:0000313" key="2">
    <source>
        <dbReference type="EMBL" id="MCO1659786.1"/>
    </source>
</evidence>
<organism evidence="2 3">
    <name type="scientific">Pseudonocardia humida</name>
    <dbReference type="NCBI Taxonomy" id="2800819"/>
    <lineage>
        <taxon>Bacteria</taxon>
        <taxon>Bacillati</taxon>
        <taxon>Actinomycetota</taxon>
        <taxon>Actinomycetes</taxon>
        <taxon>Pseudonocardiales</taxon>
        <taxon>Pseudonocardiaceae</taxon>
        <taxon>Pseudonocardia</taxon>
    </lineage>
</organism>
<comment type="caution">
    <text evidence="2">The sequence shown here is derived from an EMBL/GenBank/DDBJ whole genome shotgun (WGS) entry which is preliminary data.</text>
</comment>
<dbReference type="RefSeq" id="WP_252444797.1">
    <property type="nucleotide sequence ID" value="NZ_JAGSOV010000070.1"/>
</dbReference>
<evidence type="ECO:0000259" key="1">
    <source>
        <dbReference type="Pfam" id="PF00497"/>
    </source>
</evidence>
<feature type="domain" description="Solute-binding protein family 3/N-terminal" evidence="1">
    <location>
        <begin position="43"/>
        <end position="124"/>
    </location>
</feature>
<evidence type="ECO:0000313" key="3">
    <source>
        <dbReference type="Proteomes" id="UP001165283"/>
    </source>
</evidence>
<dbReference type="Pfam" id="PF00497">
    <property type="entry name" value="SBP_bac_3"/>
    <property type="match status" value="1"/>
</dbReference>
<name>A0ABT1AA04_9PSEU</name>
<dbReference type="Proteomes" id="UP001165283">
    <property type="component" value="Unassembled WGS sequence"/>
</dbReference>
<reference evidence="2" key="1">
    <citation type="submission" date="2021-04" db="EMBL/GenBank/DDBJ databases">
        <title>Pseudonocardia sp. nov., isolated from sandy soil of mangrove forest.</title>
        <authorList>
            <person name="Zan Z."/>
            <person name="Huang R."/>
            <person name="Liu W."/>
        </authorList>
    </citation>
    <scope>NUCLEOTIDE SEQUENCE</scope>
    <source>
        <strain evidence="2">S2-4</strain>
    </source>
</reference>
<gene>
    <name evidence="2" type="ORF">KDL28_32455</name>
</gene>
<dbReference type="InterPro" id="IPR001638">
    <property type="entry name" value="Solute-binding_3/MltF_N"/>
</dbReference>
<dbReference type="Gene3D" id="3.40.190.10">
    <property type="entry name" value="Periplasmic binding protein-like II"/>
    <property type="match status" value="1"/>
</dbReference>
<sequence>MVAGWGRLVSALITAVLLLAGCGTVRIPADPDGTLDRVRGGVLRVGVSPHEPWTTLTTGEEPGGIEPDLVRGWTAGLGARAVWTVGGEQALVQAMERGELDLVIGGITADTPWTDMAAITQPFTTSQGPDGPQEHVMLAPMGENAFLVELERYLLAQEVQV</sequence>
<keyword evidence="3" id="KW-1185">Reference proteome</keyword>
<dbReference type="EMBL" id="JAGSOV010000070">
    <property type="protein sequence ID" value="MCO1659786.1"/>
    <property type="molecule type" value="Genomic_DNA"/>
</dbReference>